<proteinExistence type="predicted"/>
<reference evidence="2 3" key="1">
    <citation type="journal article" date="2015" name="Nat. Commun.">
        <title>Lucilia cuprina genome unlocks parasitic fly biology to underpin future interventions.</title>
        <authorList>
            <person name="Anstead C.A."/>
            <person name="Korhonen P.K."/>
            <person name="Young N.D."/>
            <person name="Hall R.S."/>
            <person name="Jex A.R."/>
            <person name="Murali S.C."/>
            <person name="Hughes D.S."/>
            <person name="Lee S.F."/>
            <person name="Perry T."/>
            <person name="Stroehlein A.J."/>
            <person name="Ansell B.R."/>
            <person name="Breugelmans B."/>
            <person name="Hofmann A."/>
            <person name="Qu J."/>
            <person name="Dugan S."/>
            <person name="Lee S.L."/>
            <person name="Chao H."/>
            <person name="Dinh H."/>
            <person name="Han Y."/>
            <person name="Doddapaneni H.V."/>
            <person name="Worley K.C."/>
            <person name="Muzny D.M."/>
            <person name="Ioannidis P."/>
            <person name="Waterhouse R.M."/>
            <person name="Zdobnov E.M."/>
            <person name="James P.J."/>
            <person name="Bagnall N.H."/>
            <person name="Kotze A.C."/>
            <person name="Gibbs R.A."/>
            <person name="Richards S."/>
            <person name="Batterham P."/>
            <person name="Gasser R.B."/>
        </authorList>
    </citation>
    <scope>NUCLEOTIDE SEQUENCE [LARGE SCALE GENOMIC DNA]</scope>
    <source>
        <strain evidence="2 3">LS</strain>
        <tissue evidence="2">Full body</tissue>
    </source>
</reference>
<keyword evidence="1" id="KW-0472">Membrane</keyword>
<dbReference type="AlphaFoldDB" id="A0A0L0BMK6"/>
<keyword evidence="1" id="KW-0812">Transmembrane</keyword>
<sequence>MIRNIALPTIKIFFIMMMMKLVVVLANKTFQHH</sequence>
<name>A0A0L0BMK6_LUCCU</name>
<organism evidence="2 3">
    <name type="scientific">Lucilia cuprina</name>
    <name type="common">Green bottle fly</name>
    <name type="synonym">Australian sheep blowfly</name>
    <dbReference type="NCBI Taxonomy" id="7375"/>
    <lineage>
        <taxon>Eukaryota</taxon>
        <taxon>Metazoa</taxon>
        <taxon>Ecdysozoa</taxon>
        <taxon>Arthropoda</taxon>
        <taxon>Hexapoda</taxon>
        <taxon>Insecta</taxon>
        <taxon>Pterygota</taxon>
        <taxon>Neoptera</taxon>
        <taxon>Endopterygota</taxon>
        <taxon>Diptera</taxon>
        <taxon>Brachycera</taxon>
        <taxon>Muscomorpha</taxon>
        <taxon>Oestroidea</taxon>
        <taxon>Calliphoridae</taxon>
        <taxon>Luciliinae</taxon>
        <taxon>Lucilia</taxon>
    </lineage>
</organism>
<evidence type="ECO:0000256" key="1">
    <source>
        <dbReference type="SAM" id="Phobius"/>
    </source>
</evidence>
<comment type="caution">
    <text evidence="2">The sequence shown here is derived from an EMBL/GenBank/DDBJ whole genome shotgun (WGS) entry which is preliminary data.</text>
</comment>
<dbReference type="Proteomes" id="UP000037069">
    <property type="component" value="Unassembled WGS sequence"/>
</dbReference>
<feature type="transmembrane region" description="Helical" evidence="1">
    <location>
        <begin position="12"/>
        <end position="30"/>
    </location>
</feature>
<accession>A0A0L0BMK6</accession>
<keyword evidence="3" id="KW-1185">Reference proteome</keyword>
<dbReference type="EMBL" id="JRES01001623">
    <property type="protein sequence ID" value="KNC21355.1"/>
    <property type="molecule type" value="Genomic_DNA"/>
</dbReference>
<evidence type="ECO:0000313" key="2">
    <source>
        <dbReference type="EMBL" id="KNC21355.1"/>
    </source>
</evidence>
<evidence type="ECO:0000313" key="3">
    <source>
        <dbReference type="Proteomes" id="UP000037069"/>
    </source>
</evidence>
<protein>
    <submittedName>
        <fullName evidence="2">Uncharacterized protein</fullName>
    </submittedName>
</protein>
<keyword evidence="1" id="KW-1133">Transmembrane helix</keyword>
<gene>
    <name evidence="2" type="ORF">FF38_12558</name>
</gene>